<organism evidence="2 3">
    <name type="scientific">Bacillus rhizoplanae</name>
    <dbReference type="NCBI Taxonomy" id="2880966"/>
    <lineage>
        <taxon>Bacteria</taxon>
        <taxon>Bacillati</taxon>
        <taxon>Bacillota</taxon>
        <taxon>Bacilli</taxon>
        <taxon>Bacillales</taxon>
        <taxon>Bacillaceae</taxon>
        <taxon>Bacillus</taxon>
    </lineage>
</organism>
<dbReference type="CDD" id="cd04301">
    <property type="entry name" value="NAT_SF"/>
    <property type="match status" value="1"/>
</dbReference>
<dbReference type="Proteomes" id="UP000789423">
    <property type="component" value="Unassembled WGS sequence"/>
</dbReference>
<keyword evidence="3" id="KW-1185">Reference proteome</keyword>
<gene>
    <name evidence="2" type="primary">paiA</name>
    <name evidence="2" type="ORF">BACCIP111899_03476</name>
</gene>
<dbReference type="Gene3D" id="3.40.630.30">
    <property type="match status" value="1"/>
</dbReference>
<dbReference type="InterPro" id="IPR016181">
    <property type="entry name" value="Acyl_CoA_acyltransferase"/>
</dbReference>
<dbReference type="InterPro" id="IPR000182">
    <property type="entry name" value="GNAT_dom"/>
</dbReference>
<dbReference type="PROSITE" id="PS51186">
    <property type="entry name" value="GNAT"/>
    <property type="match status" value="1"/>
</dbReference>
<dbReference type="PANTHER" id="PTHR43617:SF22">
    <property type="entry name" value="L-AMINO ACID N-ACETYLTRANSFERASE AAAT"/>
    <property type="match status" value="1"/>
</dbReference>
<accession>A0ABN7ZZE3</accession>
<comment type="caution">
    <text evidence="2">The sequence shown here is derived from an EMBL/GenBank/DDBJ whole genome shotgun (WGS) entry which is preliminary data.</text>
</comment>
<sequence length="161" mass="18392">MNFVIREMKEEDISSVQYVAKTSWNDTYKDLIPIPVQEKFLEHAYSHDMMKHRLQHSHLFIGEVDGKVVGFANFSPIKYQCETELGAIYLLPEYQGSGMGTALLHKGITTLEGVKKIYINVESENKTGKAFYTAKGFAVVDAFEEDFDGYMLKTLRMVLHV</sequence>
<keyword evidence="2" id="KW-0012">Acyltransferase</keyword>
<dbReference type="InterPro" id="IPR050276">
    <property type="entry name" value="MshD_Acetyltransferase"/>
</dbReference>
<dbReference type="PANTHER" id="PTHR43617">
    <property type="entry name" value="L-AMINO ACID N-ACETYLTRANSFERASE"/>
    <property type="match status" value="1"/>
</dbReference>
<protein>
    <submittedName>
        <fullName evidence="2">Spermidine/spermine N(1)-acetyltransferase</fullName>
        <ecNumber evidence="2">2.3.1.57</ecNumber>
    </submittedName>
</protein>
<dbReference type="Pfam" id="PF00583">
    <property type="entry name" value="Acetyltransf_1"/>
    <property type="match status" value="1"/>
</dbReference>
<dbReference type="EC" id="2.3.1.57" evidence="2"/>
<evidence type="ECO:0000259" key="1">
    <source>
        <dbReference type="PROSITE" id="PS51186"/>
    </source>
</evidence>
<reference evidence="2 3" key="1">
    <citation type="submission" date="2021-10" db="EMBL/GenBank/DDBJ databases">
        <authorList>
            <person name="Criscuolo A."/>
        </authorList>
    </citation>
    <scope>NUCLEOTIDE SEQUENCE [LARGE SCALE GENOMIC DNA]</scope>
    <source>
        <strain evidence="3">CIP 111899</strain>
    </source>
</reference>
<proteinExistence type="predicted"/>
<dbReference type="SUPFAM" id="SSF55729">
    <property type="entry name" value="Acyl-CoA N-acyltransferases (Nat)"/>
    <property type="match status" value="1"/>
</dbReference>
<name>A0ABN7ZZE3_9BACI</name>
<evidence type="ECO:0000313" key="2">
    <source>
        <dbReference type="EMBL" id="CAG9614249.1"/>
    </source>
</evidence>
<dbReference type="EMBL" id="CAKJTI010000024">
    <property type="protein sequence ID" value="CAG9614249.1"/>
    <property type="molecule type" value="Genomic_DNA"/>
</dbReference>
<evidence type="ECO:0000313" key="3">
    <source>
        <dbReference type="Proteomes" id="UP000789423"/>
    </source>
</evidence>
<keyword evidence="2" id="KW-0808">Transferase</keyword>
<dbReference type="GO" id="GO:0004145">
    <property type="term" value="F:diamine N-acetyltransferase activity"/>
    <property type="evidence" value="ECO:0007669"/>
    <property type="project" value="UniProtKB-EC"/>
</dbReference>
<feature type="domain" description="N-acetyltransferase" evidence="1">
    <location>
        <begin position="3"/>
        <end position="156"/>
    </location>
</feature>
<dbReference type="RefSeq" id="WP_230576220.1">
    <property type="nucleotide sequence ID" value="NZ_CAKJTI010000024.1"/>
</dbReference>